<dbReference type="OrthoDB" id="5380819at2"/>
<keyword evidence="3" id="KW-0614">Plasmid</keyword>
<evidence type="ECO:0000313" key="3">
    <source>
        <dbReference type="EMBL" id="AVO43586.1"/>
    </source>
</evidence>
<dbReference type="AlphaFoldDB" id="A0A2S0N650"/>
<dbReference type="InterPro" id="IPR029058">
    <property type="entry name" value="AB_hydrolase_fold"/>
</dbReference>
<dbReference type="EMBL" id="CP027671">
    <property type="protein sequence ID" value="AVO43586.1"/>
    <property type="molecule type" value="Genomic_DNA"/>
</dbReference>
<dbReference type="RefSeq" id="WP_106448527.1">
    <property type="nucleotide sequence ID" value="NZ_CP027671.1"/>
</dbReference>
<sequence length="304" mass="33719">MTLRTEYLAAIAAHARIEIDRDRIDPPRQRFVMLNGLRMRYLDWGDADAPPLVLLHGGGQSAHTWDAFCLAMGPRFRCIALDQRGHGDSQWSDVGEYALTDHARDIAAFVDALALKQPILVGMSMGGVNGIAYAAWKPDGLSGLVCVDIGPEAQFEPVDRLMRGLGSYRTFASPEDAAALMARMGARRDPGLLRDTLALNLRCQDDGTWTWKYDPRTLIGLTAKDIMDARRPLWSTLHRISCPVLIARGADSEIFLDQDAERFAKALPKGEWLAVSRARHSVQTDNPVGLAVVVREFIVRLLCR</sequence>
<keyword evidence="1" id="KW-0378">Hydrolase</keyword>
<dbReference type="Proteomes" id="UP000239326">
    <property type="component" value="Plasmid unnamed2"/>
</dbReference>
<dbReference type="Pfam" id="PF00561">
    <property type="entry name" value="Abhydrolase_1"/>
    <property type="match status" value="1"/>
</dbReference>
<dbReference type="SUPFAM" id="SSF53474">
    <property type="entry name" value="alpha/beta-Hydrolases"/>
    <property type="match status" value="1"/>
</dbReference>
<gene>
    <name evidence="3" type="ORF">C6571_19415</name>
</gene>
<name>A0A2S0N650_9BURK</name>
<reference evidence="3 4" key="1">
    <citation type="submission" date="2018-03" db="EMBL/GenBank/DDBJ databases">
        <title>Genome sequencing of Simplicispira sp.</title>
        <authorList>
            <person name="Kim S.-J."/>
            <person name="Heo J."/>
            <person name="Kwon S.-W."/>
        </authorList>
    </citation>
    <scope>NUCLEOTIDE SEQUENCE [LARGE SCALE GENOMIC DNA]</scope>
    <source>
        <strain evidence="3 4">SC1-8</strain>
        <plasmid evidence="3 4">unnamed2</plasmid>
    </source>
</reference>
<dbReference type="GO" id="GO:0016787">
    <property type="term" value="F:hydrolase activity"/>
    <property type="evidence" value="ECO:0007669"/>
    <property type="project" value="UniProtKB-KW"/>
</dbReference>
<proteinExistence type="predicted"/>
<dbReference type="GO" id="GO:0016020">
    <property type="term" value="C:membrane"/>
    <property type="evidence" value="ECO:0007669"/>
    <property type="project" value="TreeGrafter"/>
</dbReference>
<dbReference type="InterPro" id="IPR000073">
    <property type="entry name" value="AB_hydrolase_1"/>
</dbReference>
<accession>A0A2S0N650</accession>
<feature type="domain" description="AB hydrolase-1" evidence="2">
    <location>
        <begin position="50"/>
        <end position="287"/>
    </location>
</feature>
<keyword evidence="4" id="KW-1185">Reference proteome</keyword>
<organism evidence="3 4">
    <name type="scientific">Simplicispira suum</name>
    <dbReference type="NCBI Taxonomy" id="2109915"/>
    <lineage>
        <taxon>Bacteria</taxon>
        <taxon>Pseudomonadati</taxon>
        <taxon>Pseudomonadota</taxon>
        <taxon>Betaproteobacteria</taxon>
        <taxon>Burkholderiales</taxon>
        <taxon>Comamonadaceae</taxon>
        <taxon>Simplicispira</taxon>
    </lineage>
</organism>
<evidence type="ECO:0000313" key="4">
    <source>
        <dbReference type="Proteomes" id="UP000239326"/>
    </source>
</evidence>
<evidence type="ECO:0000259" key="2">
    <source>
        <dbReference type="Pfam" id="PF00561"/>
    </source>
</evidence>
<dbReference type="Gene3D" id="3.40.50.1820">
    <property type="entry name" value="alpha/beta hydrolase"/>
    <property type="match status" value="1"/>
</dbReference>
<geneLocation type="plasmid" evidence="3 4">
    <name>unnamed2</name>
</geneLocation>
<dbReference type="PANTHER" id="PTHR43798">
    <property type="entry name" value="MONOACYLGLYCEROL LIPASE"/>
    <property type="match status" value="1"/>
</dbReference>
<protein>
    <recommendedName>
        <fullName evidence="2">AB hydrolase-1 domain-containing protein</fullName>
    </recommendedName>
</protein>
<evidence type="ECO:0000256" key="1">
    <source>
        <dbReference type="ARBA" id="ARBA00022801"/>
    </source>
</evidence>
<dbReference type="KEGG" id="simp:C6571_19415"/>
<dbReference type="InterPro" id="IPR050266">
    <property type="entry name" value="AB_hydrolase_sf"/>
</dbReference>
<dbReference type="PANTHER" id="PTHR43798:SF31">
    <property type="entry name" value="AB HYDROLASE SUPERFAMILY PROTEIN YCLE"/>
    <property type="match status" value="1"/>
</dbReference>